<evidence type="ECO:0000256" key="3">
    <source>
        <dbReference type="ARBA" id="ARBA00022884"/>
    </source>
</evidence>
<keyword evidence="1" id="KW-0963">Cytoplasm</keyword>
<dbReference type="SUPFAM" id="SSF117130">
    <property type="entry name" value="CsrA-like"/>
    <property type="match status" value="1"/>
</dbReference>
<evidence type="ECO:0008006" key="7">
    <source>
        <dbReference type="Google" id="ProtNLM"/>
    </source>
</evidence>
<evidence type="ECO:0000256" key="2">
    <source>
        <dbReference type="ARBA" id="ARBA00022845"/>
    </source>
</evidence>
<dbReference type="Pfam" id="PF02599">
    <property type="entry name" value="CsrA"/>
    <property type="match status" value="1"/>
</dbReference>
<dbReference type="Proteomes" id="UP001549184">
    <property type="component" value="Unassembled WGS sequence"/>
</dbReference>
<dbReference type="InterPro" id="IPR003751">
    <property type="entry name" value="CsrA"/>
</dbReference>
<dbReference type="EMBL" id="JBEPMU010000011">
    <property type="protein sequence ID" value="MET3654837.1"/>
    <property type="molecule type" value="Genomic_DNA"/>
</dbReference>
<sequence>MIGDDIIVTVVAVKGGHTVQIGIDAPRHVKVLRKEFWTPTPKSSPPRATPCSIAVTVKPRKKVLLAPDAPLRETP</sequence>
<gene>
    <name evidence="5" type="ORF">ABIC75_004585</name>
</gene>
<evidence type="ECO:0000313" key="5">
    <source>
        <dbReference type="EMBL" id="MET3654837.1"/>
    </source>
</evidence>
<evidence type="ECO:0000313" key="6">
    <source>
        <dbReference type="Proteomes" id="UP001549184"/>
    </source>
</evidence>
<keyword evidence="2" id="KW-0810">Translation regulation</keyword>
<accession>A0ABV2K182</accession>
<dbReference type="PANTHER" id="PTHR34984">
    <property type="entry name" value="CARBON STORAGE REGULATOR"/>
    <property type="match status" value="1"/>
</dbReference>
<proteinExistence type="predicted"/>
<dbReference type="Gene3D" id="2.60.40.4380">
    <property type="entry name" value="Translational regulator CsrA"/>
    <property type="match status" value="1"/>
</dbReference>
<comment type="caution">
    <text evidence="5">The sequence shown here is derived from an EMBL/GenBank/DDBJ whole genome shotgun (WGS) entry which is preliminary data.</text>
</comment>
<dbReference type="InterPro" id="IPR036107">
    <property type="entry name" value="CsrA_sf"/>
</dbReference>
<evidence type="ECO:0000256" key="4">
    <source>
        <dbReference type="ARBA" id="ARBA00023159"/>
    </source>
</evidence>
<name>A0ABV2K182_9GAMM</name>
<reference evidence="5 6" key="1">
    <citation type="submission" date="2024-06" db="EMBL/GenBank/DDBJ databases">
        <title>Sorghum-associated microbial communities from plants grown in Nebraska, USA.</title>
        <authorList>
            <person name="Schachtman D."/>
        </authorList>
    </citation>
    <scope>NUCLEOTIDE SEQUENCE [LARGE SCALE GENOMIC DNA]</scope>
    <source>
        <strain evidence="5 6">1073</strain>
    </source>
</reference>
<evidence type="ECO:0000256" key="1">
    <source>
        <dbReference type="ARBA" id="ARBA00022490"/>
    </source>
</evidence>
<protein>
    <recommendedName>
        <fullName evidence="7">Carbon storage regulator</fullName>
    </recommendedName>
</protein>
<keyword evidence="4" id="KW-0010">Activator</keyword>
<organism evidence="5 6">
    <name type="scientific">Dyella japonica</name>
    <dbReference type="NCBI Taxonomy" id="231455"/>
    <lineage>
        <taxon>Bacteria</taxon>
        <taxon>Pseudomonadati</taxon>
        <taxon>Pseudomonadota</taxon>
        <taxon>Gammaproteobacteria</taxon>
        <taxon>Lysobacterales</taxon>
        <taxon>Rhodanobacteraceae</taxon>
        <taxon>Dyella</taxon>
    </lineage>
</organism>
<keyword evidence="3" id="KW-0694">RNA-binding</keyword>
<dbReference type="PANTHER" id="PTHR34984:SF1">
    <property type="entry name" value="CARBON STORAGE REGULATOR"/>
    <property type="match status" value="1"/>
</dbReference>
<keyword evidence="6" id="KW-1185">Reference proteome</keyword>